<gene>
    <name evidence="1" type="ORF">ASPGLDRAFT_1031838</name>
</gene>
<dbReference type="AlphaFoldDB" id="A0A1L9VW60"/>
<name>A0A1L9VW60_ASPGL</name>
<sequence>MPPTVLPAWYNLGFSQFKVSKLSCFLCWELLKCLQRAGCHLYRCTAPDHSEFRGKRESDRNNVLFDREIGLIQNKFLREVLRTARFLASLRSSAWVLSSCPPQLHSRNDGVLKWLISWREWLNERETAGVEVAKSDMPVVYILHAIHQMSPVHKSSCNLHANRGRILEKQLTRRWPTFHTGKTHPILS</sequence>
<evidence type="ECO:0000313" key="1">
    <source>
        <dbReference type="EMBL" id="OJJ88135.1"/>
    </source>
</evidence>
<protein>
    <submittedName>
        <fullName evidence="1">Uncharacterized protein</fullName>
    </submittedName>
</protein>
<dbReference type="GeneID" id="34455700"/>
<reference evidence="2" key="1">
    <citation type="journal article" date="2017" name="Genome Biol.">
        <title>Comparative genomics reveals high biological diversity and specific adaptations in the industrially and medically important fungal genus Aspergillus.</title>
        <authorList>
            <person name="de Vries R.P."/>
            <person name="Riley R."/>
            <person name="Wiebenga A."/>
            <person name="Aguilar-Osorio G."/>
            <person name="Amillis S."/>
            <person name="Uchima C.A."/>
            <person name="Anderluh G."/>
            <person name="Asadollahi M."/>
            <person name="Askin M."/>
            <person name="Barry K."/>
            <person name="Battaglia E."/>
            <person name="Bayram O."/>
            <person name="Benocci T."/>
            <person name="Braus-Stromeyer S.A."/>
            <person name="Caldana C."/>
            <person name="Canovas D."/>
            <person name="Cerqueira G.C."/>
            <person name="Chen F."/>
            <person name="Chen W."/>
            <person name="Choi C."/>
            <person name="Clum A."/>
            <person name="Dos Santos R.A."/>
            <person name="Damasio A.R."/>
            <person name="Diallinas G."/>
            <person name="Emri T."/>
            <person name="Fekete E."/>
            <person name="Flipphi M."/>
            <person name="Freyberg S."/>
            <person name="Gallo A."/>
            <person name="Gournas C."/>
            <person name="Habgood R."/>
            <person name="Hainaut M."/>
            <person name="Harispe M.L."/>
            <person name="Henrissat B."/>
            <person name="Hilden K.S."/>
            <person name="Hope R."/>
            <person name="Hossain A."/>
            <person name="Karabika E."/>
            <person name="Karaffa L."/>
            <person name="Karanyi Z."/>
            <person name="Krasevec N."/>
            <person name="Kuo A."/>
            <person name="Kusch H."/>
            <person name="LaButti K."/>
            <person name="Lagendijk E.L."/>
            <person name="Lapidus A."/>
            <person name="Levasseur A."/>
            <person name="Lindquist E."/>
            <person name="Lipzen A."/>
            <person name="Logrieco A.F."/>
            <person name="MacCabe A."/>
            <person name="Maekelae M.R."/>
            <person name="Malavazi I."/>
            <person name="Melin P."/>
            <person name="Meyer V."/>
            <person name="Mielnichuk N."/>
            <person name="Miskei M."/>
            <person name="Molnar A.P."/>
            <person name="Mule G."/>
            <person name="Ngan C.Y."/>
            <person name="Orejas M."/>
            <person name="Orosz E."/>
            <person name="Ouedraogo J.P."/>
            <person name="Overkamp K.M."/>
            <person name="Park H.-S."/>
            <person name="Perrone G."/>
            <person name="Piumi F."/>
            <person name="Punt P.J."/>
            <person name="Ram A.F."/>
            <person name="Ramon A."/>
            <person name="Rauscher S."/>
            <person name="Record E."/>
            <person name="Riano-Pachon D.M."/>
            <person name="Robert V."/>
            <person name="Roehrig J."/>
            <person name="Ruller R."/>
            <person name="Salamov A."/>
            <person name="Salih N.S."/>
            <person name="Samson R.A."/>
            <person name="Sandor E."/>
            <person name="Sanguinetti M."/>
            <person name="Schuetze T."/>
            <person name="Sepcic K."/>
            <person name="Shelest E."/>
            <person name="Sherlock G."/>
            <person name="Sophianopoulou V."/>
            <person name="Squina F.M."/>
            <person name="Sun H."/>
            <person name="Susca A."/>
            <person name="Todd R.B."/>
            <person name="Tsang A."/>
            <person name="Unkles S.E."/>
            <person name="van de Wiele N."/>
            <person name="van Rossen-Uffink D."/>
            <person name="Oliveira J.V."/>
            <person name="Vesth T.C."/>
            <person name="Visser J."/>
            <person name="Yu J.-H."/>
            <person name="Zhou M."/>
            <person name="Andersen M.R."/>
            <person name="Archer D.B."/>
            <person name="Baker S.E."/>
            <person name="Benoit I."/>
            <person name="Brakhage A.A."/>
            <person name="Braus G.H."/>
            <person name="Fischer R."/>
            <person name="Frisvad J.C."/>
            <person name="Goldman G.H."/>
            <person name="Houbraken J."/>
            <person name="Oakley B."/>
            <person name="Pocsi I."/>
            <person name="Scazzocchio C."/>
            <person name="Seiboth B."/>
            <person name="vanKuyk P.A."/>
            <person name="Wortman J."/>
            <person name="Dyer P.S."/>
            <person name="Grigoriev I.V."/>
        </authorList>
    </citation>
    <scope>NUCLEOTIDE SEQUENCE [LARGE SCALE GENOMIC DNA]</scope>
    <source>
        <strain evidence="2">CBS 516.65</strain>
    </source>
</reference>
<dbReference type="RefSeq" id="XP_022404818.1">
    <property type="nucleotide sequence ID" value="XM_022539439.1"/>
</dbReference>
<keyword evidence="2" id="KW-1185">Reference proteome</keyword>
<accession>A0A1L9VW60</accession>
<dbReference type="VEuPathDB" id="FungiDB:ASPGLDRAFT_1031838"/>
<organism evidence="1 2">
    <name type="scientific">Aspergillus glaucus CBS 516.65</name>
    <dbReference type="NCBI Taxonomy" id="1160497"/>
    <lineage>
        <taxon>Eukaryota</taxon>
        <taxon>Fungi</taxon>
        <taxon>Dikarya</taxon>
        <taxon>Ascomycota</taxon>
        <taxon>Pezizomycotina</taxon>
        <taxon>Eurotiomycetes</taxon>
        <taxon>Eurotiomycetidae</taxon>
        <taxon>Eurotiales</taxon>
        <taxon>Aspergillaceae</taxon>
        <taxon>Aspergillus</taxon>
        <taxon>Aspergillus subgen. Aspergillus</taxon>
    </lineage>
</organism>
<evidence type="ECO:0000313" key="2">
    <source>
        <dbReference type="Proteomes" id="UP000184300"/>
    </source>
</evidence>
<dbReference type="Proteomes" id="UP000184300">
    <property type="component" value="Unassembled WGS sequence"/>
</dbReference>
<proteinExistence type="predicted"/>
<dbReference type="EMBL" id="KV878890">
    <property type="protein sequence ID" value="OJJ88135.1"/>
    <property type="molecule type" value="Genomic_DNA"/>
</dbReference>